<evidence type="ECO:0000313" key="3">
    <source>
        <dbReference type="EMBL" id="MCM5682706.1"/>
    </source>
</evidence>
<reference evidence="3" key="1">
    <citation type="submission" date="2022-05" db="EMBL/GenBank/DDBJ databases">
        <title>Schlegelella sp. nov., isolated from mangrove soil.</title>
        <authorList>
            <person name="Liu Y."/>
            <person name="Ge X."/>
            <person name="Liu W."/>
        </authorList>
    </citation>
    <scope>NUCLEOTIDE SEQUENCE</scope>
    <source>
        <strain evidence="3">S2-27</strain>
    </source>
</reference>
<sequence>MTSLNRQRRHSVPMQIGGAMTVVLGLALGGCASKPDAPKSELAVSQAAIDSATTAGATEHAPLELNQARQKLDAARTALRAEEHEKARRLAEQAEVDARVAAAKANAEKSRRAVTEIEQSIRMLREEMQRSGTRPAS</sequence>
<dbReference type="PROSITE" id="PS51257">
    <property type="entry name" value="PROKAR_LIPOPROTEIN"/>
    <property type="match status" value="1"/>
</dbReference>
<protein>
    <submittedName>
        <fullName evidence="3">DUF4398 domain-containing protein</fullName>
    </submittedName>
</protein>
<organism evidence="3 4">
    <name type="scientific">Caldimonas mangrovi</name>
    <dbReference type="NCBI Taxonomy" id="2944811"/>
    <lineage>
        <taxon>Bacteria</taxon>
        <taxon>Pseudomonadati</taxon>
        <taxon>Pseudomonadota</taxon>
        <taxon>Betaproteobacteria</taxon>
        <taxon>Burkholderiales</taxon>
        <taxon>Sphaerotilaceae</taxon>
        <taxon>Caldimonas</taxon>
    </lineage>
</organism>
<dbReference type="EMBL" id="JAMKFE010000022">
    <property type="protein sequence ID" value="MCM5682706.1"/>
    <property type="molecule type" value="Genomic_DNA"/>
</dbReference>
<keyword evidence="1" id="KW-0175">Coiled coil</keyword>
<proteinExistence type="predicted"/>
<evidence type="ECO:0000259" key="2">
    <source>
        <dbReference type="Pfam" id="PF14346"/>
    </source>
</evidence>
<gene>
    <name evidence="3" type="ORF">M8A51_24505</name>
</gene>
<evidence type="ECO:0000256" key="1">
    <source>
        <dbReference type="SAM" id="Coils"/>
    </source>
</evidence>
<comment type="caution">
    <text evidence="3">The sequence shown here is derived from an EMBL/GenBank/DDBJ whole genome shotgun (WGS) entry which is preliminary data.</text>
</comment>
<name>A0ABT0YVB6_9BURK</name>
<dbReference type="Pfam" id="PF14346">
    <property type="entry name" value="DUF4398"/>
    <property type="match status" value="1"/>
</dbReference>
<dbReference type="InterPro" id="IPR025511">
    <property type="entry name" value="DUF4398"/>
</dbReference>
<feature type="coiled-coil region" evidence="1">
    <location>
        <begin position="65"/>
        <end position="127"/>
    </location>
</feature>
<dbReference type="RefSeq" id="WP_251781250.1">
    <property type="nucleotide sequence ID" value="NZ_JAMKFE010000022.1"/>
</dbReference>
<feature type="domain" description="DUF4398" evidence="2">
    <location>
        <begin position="41"/>
        <end position="116"/>
    </location>
</feature>
<keyword evidence="4" id="KW-1185">Reference proteome</keyword>
<accession>A0ABT0YVB6</accession>
<dbReference type="Proteomes" id="UP001165541">
    <property type="component" value="Unassembled WGS sequence"/>
</dbReference>
<dbReference type="Gene3D" id="1.20.1270.390">
    <property type="match status" value="1"/>
</dbReference>
<evidence type="ECO:0000313" key="4">
    <source>
        <dbReference type="Proteomes" id="UP001165541"/>
    </source>
</evidence>